<keyword evidence="3" id="KW-1185">Reference proteome</keyword>
<dbReference type="EMBL" id="CP022433">
    <property type="protein sequence ID" value="ASN28589.1"/>
    <property type="molecule type" value="Genomic_DNA"/>
</dbReference>
<dbReference type="KEGG" id="splu:LK06_020395"/>
<protein>
    <submittedName>
        <fullName evidence="2">Uncharacterized protein</fullName>
    </submittedName>
</protein>
<organism evidence="2 3">
    <name type="scientific">Streptomyces pluripotens</name>
    <dbReference type="NCBI Taxonomy" id="1355015"/>
    <lineage>
        <taxon>Bacteria</taxon>
        <taxon>Bacillati</taxon>
        <taxon>Actinomycetota</taxon>
        <taxon>Actinomycetes</taxon>
        <taxon>Kitasatosporales</taxon>
        <taxon>Streptomycetaceae</taxon>
        <taxon>Streptomyces</taxon>
    </lineage>
</organism>
<evidence type="ECO:0000313" key="2">
    <source>
        <dbReference type="EMBL" id="ASN28589.1"/>
    </source>
</evidence>
<dbReference type="AlphaFoldDB" id="A0A221P8J0"/>
<name>A0A221P8J0_9ACTN</name>
<dbReference type="STRING" id="1355015.LK06_020395"/>
<feature type="region of interest" description="Disordered" evidence="1">
    <location>
        <begin position="63"/>
        <end position="84"/>
    </location>
</feature>
<gene>
    <name evidence="2" type="ORF">LK07_21550</name>
</gene>
<dbReference type="Proteomes" id="UP000031501">
    <property type="component" value="Chromosome"/>
</dbReference>
<sequence>MSGKNDPAERQNPPHVPAPGTLMVDVHDRVGEFRGEAYGFWYLRPVTGGIEWSVHPADVRPASPAQRLRAENARANARSRGELL</sequence>
<dbReference type="RefSeq" id="WP_039652864.1">
    <property type="nucleotide sequence ID" value="NZ_CP021080.1"/>
</dbReference>
<proteinExistence type="predicted"/>
<accession>A0A221P8J0</accession>
<evidence type="ECO:0000256" key="1">
    <source>
        <dbReference type="SAM" id="MobiDB-lite"/>
    </source>
</evidence>
<reference evidence="2 3" key="1">
    <citation type="submission" date="2017-07" db="EMBL/GenBank/DDBJ databases">
        <title>Genome sequence of Streptomyces pluripotens MUSC 137T.</title>
        <authorList>
            <person name="Ser H.-L."/>
            <person name="Lee L.-H."/>
        </authorList>
    </citation>
    <scope>NUCLEOTIDE SEQUENCE [LARGE SCALE GENOMIC DNA]</scope>
    <source>
        <strain evidence="2 3">MUSC 137</strain>
    </source>
</reference>
<feature type="region of interest" description="Disordered" evidence="1">
    <location>
        <begin position="1"/>
        <end position="22"/>
    </location>
</feature>
<evidence type="ECO:0000313" key="3">
    <source>
        <dbReference type="Proteomes" id="UP000031501"/>
    </source>
</evidence>
<dbReference type="OrthoDB" id="3855669at2"/>